<sequence>MDKSQNIKFILKNRDKLSIEQQLEVYKIIKEHQINHTKNKNGVFINLEELSDNRISEIFNYINFSILTNNKLKKRNKKNLKKKYAIQKKNIIELNKTPAIKINNDKFITDDKISLKKNKKKYNLSQKKIIKNYKTVRNKVMLPLALSKNVSDDEEHSDNDEYLEDSI</sequence>
<accession>A0A6C0JA67</accession>
<dbReference type="AlphaFoldDB" id="A0A6C0JA67"/>
<proteinExistence type="predicted"/>
<feature type="coiled-coil region" evidence="1">
    <location>
        <begin position="70"/>
        <end position="97"/>
    </location>
</feature>
<evidence type="ECO:0000256" key="1">
    <source>
        <dbReference type="SAM" id="Coils"/>
    </source>
</evidence>
<name>A0A6C0JA67_9ZZZZ</name>
<keyword evidence="1" id="KW-0175">Coiled coil</keyword>
<organism evidence="2">
    <name type="scientific">viral metagenome</name>
    <dbReference type="NCBI Taxonomy" id="1070528"/>
    <lineage>
        <taxon>unclassified sequences</taxon>
        <taxon>metagenomes</taxon>
        <taxon>organismal metagenomes</taxon>
    </lineage>
</organism>
<evidence type="ECO:0000313" key="2">
    <source>
        <dbReference type="EMBL" id="QHU01740.1"/>
    </source>
</evidence>
<protein>
    <recommendedName>
        <fullName evidence="3">NET domain-containing protein</fullName>
    </recommendedName>
</protein>
<reference evidence="2" key="1">
    <citation type="journal article" date="2020" name="Nature">
        <title>Giant virus diversity and host interactions through global metagenomics.</title>
        <authorList>
            <person name="Schulz F."/>
            <person name="Roux S."/>
            <person name="Paez-Espino D."/>
            <person name="Jungbluth S."/>
            <person name="Walsh D.A."/>
            <person name="Denef V.J."/>
            <person name="McMahon K.D."/>
            <person name="Konstantinidis K.T."/>
            <person name="Eloe-Fadrosh E.A."/>
            <person name="Kyrpides N.C."/>
            <person name="Woyke T."/>
        </authorList>
    </citation>
    <scope>NUCLEOTIDE SEQUENCE</scope>
    <source>
        <strain evidence="2">GVMAG-M-3300025874-2</strain>
    </source>
</reference>
<evidence type="ECO:0008006" key="3">
    <source>
        <dbReference type="Google" id="ProtNLM"/>
    </source>
</evidence>
<dbReference type="EMBL" id="MN740347">
    <property type="protein sequence ID" value="QHU01740.1"/>
    <property type="molecule type" value="Genomic_DNA"/>
</dbReference>